<feature type="signal peptide" evidence="1">
    <location>
        <begin position="1"/>
        <end position="22"/>
    </location>
</feature>
<accession>A0A227KQW0</accession>
<name>A0A227KQW0_9BURK</name>
<evidence type="ECO:0000313" key="2">
    <source>
        <dbReference type="EMBL" id="OXE49743.1"/>
    </source>
</evidence>
<gene>
    <name evidence="2" type="ORF">ADH67_06345</name>
</gene>
<dbReference type="RefSeq" id="WP_066593213.1">
    <property type="nucleotide sequence ID" value="NZ_CAJTBZ010000004.1"/>
</dbReference>
<protein>
    <submittedName>
        <fullName evidence="2">Uncharacterized protein</fullName>
    </submittedName>
</protein>
<proteinExistence type="predicted"/>
<comment type="caution">
    <text evidence="2">The sequence shown here is derived from an EMBL/GenBank/DDBJ whole genome shotgun (WGS) entry which is preliminary data.</text>
</comment>
<dbReference type="Proteomes" id="UP000214610">
    <property type="component" value="Unassembled WGS sequence"/>
</dbReference>
<sequence>MKKSLKLIALLLVLVFSGSAWSANDAKKMTPQEVRQYVEKLKPDEYSCRVGYTNEVAERNLSLYTYSKISLEEYSKNQMGIMKHQQTCKKKGFR</sequence>
<reference evidence="3" key="1">
    <citation type="submission" date="2017-05" db="EMBL/GenBank/DDBJ databases">
        <title>Improved OligoMM genomes.</title>
        <authorList>
            <person name="Garzetti D."/>
        </authorList>
    </citation>
    <scope>NUCLEOTIDE SEQUENCE [LARGE SCALE GENOMIC DNA]</scope>
    <source>
        <strain evidence="3">YL45</strain>
    </source>
</reference>
<dbReference type="AlphaFoldDB" id="A0A227KQW0"/>
<dbReference type="GeneID" id="78361645"/>
<evidence type="ECO:0000313" key="3">
    <source>
        <dbReference type="Proteomes" id="UP000214610"/>
    </source>
</evidence>
<feature type="chain" id="PRO_5011314024" evidence="1">
    <location>
        <begin position="23"/>
        <end position="94"/>
    </location>
</feature>
<dbReference type="EMBL" id="NHMP01000003">
    <property type="protein sequence ID" value="OXE49743.1"/>
    <property type="molecule type" value="Genomic_DNA"/>
</dbReference>
<keyword evidence="3" id="KW-1185">Reference proteome</keyword>
<evidence type="ECO:0000256" key="1">
    <source>
        <dbReference type="SAM" id="SignalP"/>
    </source>
</evidence>
<organism evidence="2 3">
    <name type="scientific">Turicimonas muris</name>
    <dbReference type="NCBI Taxonomy" id="1796652"/>
    <lineage>
        <taxon>Bacteria</taxon>
        <taxon>Pseudomonadati</taxon>
        <taxon>Pseudomonadota</taxon>
        <taxon>Betaproteobacteria</taxon>
        <taxon>Burkholderiales</taxon>
        <taxon>Sutterellaceae</taxon>
        <taxon>Turicimonas</taxon>
    </lineage>
</organism>
<keyword evidence="1" id="KW-0732">Signal</keyword>